<evidence type="ECO:0000313" key="3">
    <source>
        <dbReference type="EMBL" id="CEM08667.1"/>
    </source>
</evidence>
<evidence type="ECO:0000256" key="2">
    <source>
        <dbReference type="SAM" id="MobiDB-lite"/>
    </source>
</evidence>
<name>A0A0G4F8G0_VITBC</name>
<evidence type="ECO:0000256" key="1">
    <source>
        <dbReference type="SAM" id="Coils"/>
    </source>
</evidence>
<dbReference type="VEuPathDB" id="CryptoDB:Vbra_14699"/>
<feature type="compositionally biased region" description="Basic and acidic residues" evidence="2">
    <location>
        <begin position="329"/>
        <end position="339"/>
    </location>
</feature>
<dbReference type="EMBL" id="CDMY01000385">
    <property type="protein sequence ID" value="CEM08667.1"/>
    <property type="molecule type" value="Genomic_DNA"/>
</dbReference>
<sequence length="521" mass="54984">MKPLMAKASGAVASSQKEQPQQQPPAISTHGSHPTTFPPFFSTTMAASAQPNGPNPHGPTSITAALRMPMGVPIPPNTGQVARYGSGAPYPVYAPIGGPYPPPYMAMAGVAAAPHRPPAPHTGSLSLSAVQGAGQGQGTAKGGASAVVTGSTTGAGHGAGAALGKGFVAPAASGVAREGKKGGSVGAGVGSAAAAAAVEVGVKAGPSSSMGVGADAGVGVKGGSLKDDQRLGAVQQMQHQIGRLQSMLKEQENYSRHLQGQIAQMQQTQLESNQREMQLKAALAEQKRKTQQLQESYAEIQCHMQAAQHHMEIVPNPPHGMGGGPPPPDIRETRDRETAEQQQQVPRVRRSSGVGSGVGVVHHRRQSKGLFQNSTLATDARLRTRERQGLIAEGTPKHPYIAEADDEIDQKLASLYNGFAAEVPFYRINKGLYIYGTMEVTLDVKNNKLFVKKEDWNHGKFADLERFLSVFEPQERTKMPLADMPRHTPGMRGGYHPREDDDDEGEGVEQVINAFSPTGQQ</sequence>
<evidence type="ECO:0000313" key="4">
    <source>
        <dbReference type="Proteomes" id="UP000041254"/>
    </source>
</evidence>
<reference evidence="3 4" key="1">
    <citation type="submission" date="2014-11" db="EMBL/GenBank/DDBJ databases">
        <authorList>
            <person name="Zhu J."/>
            <person name="Qi W."/>
            <person name="Song R."/>
        </authorList>
    </citation>
    <scope>NUCLEOTIDE SEQUENCE [LARGE SCALE GENOMIC DNA]</scope>
</reference>
<feature type="region of interest" description="Disordered" evidence="2">
    <location>
        <begin position="1"/>
        <end position="62"/>
    </location>
</feature>
<feature type="compositionally biased region" description="Polar residues" evidence="2">
    <location>
        <begin position="45"/>
        <end position="62"/>
    </location>
</feature>
<gene>
    <name evidence="3" type="ORF">Vbra_14699</name>
</gene>
<organism evidence="3 4">
    <name type="scientific">Vitrella brassicaformis (strain CCMP3155)</name>
    <dbReference type="NCBI Taxonomy" id="1169540"/>
    <lineage>
        <taxon>Eukaryota</taxon>
        <taxon>Sar</taxon>
        <taxon>Alveolata</taxon>
        <taxon>Colpodellida</taxon>
        <taxon>Vitrellaceae</taxon>
        <taxon>Vitrella</taxon>
    </lineage>
</organism>
<keyword evidence="1" id="KW-0175">Coiled coil</keyword>
<feature type="coiled-coil region" evidence="1">
    <location>
        <begin position="234"/>
        <end position="303"/>
    </location>
</feature>
<dbReference type="AlphaFoldDB" id="A0A0G4F8G0"/>
<dbReference type="OrthoDB" id="340594at2759"/>
<dbReference type="Proteomes" id="UP000041254">
    <property type="component" value="Unassembled WGS sequence"/>
</dbReference>
<protein>
    <submittedName>
        <fullName evidence="3">Uncharacterized protein</fullName>
    </submittedName>
</protein>
<dbReference type="InParanoid" id="A0A0G4F8G0"/>
<feature type="region of interest" description="Disordered" evidence="2">
    <location>
        <begin position="480"/>
        <end position="521"/>
    </location>
</feature>
<feature type="compositionally biased region" description="Low complexity" evidence="2">
    <location>
        <begin position="19"/>
        <end position="44"/>
    </location>
</feature>
<keyword evidence="4" id="KW-1185">Reference proteome</keyword>
<proteinExistence type="predicted"/>
<feature type="region of interest" description="Disordered" evidence="2">
    <location>
        <begin position="314"/>
        <end position="358"/>
    </location>
</feature>
<accession>A0A0G4F8G0</accession>